<dbReference type="NCBIfam" id="TIGR02937">
    <property type="entry name" value="sigma70-ECF"/>
    <property type="match status" value="1"/>
</dbReference>
<name>A0A5C7BBX0_9FLAO</name>
<evidence type="ECO:0000256" key="3">
    <source>
        <dbReference type="ARBA" id="ARBA00023082"/>
    </source>
</evidence>
<reference evidence="8 9" key="1">
    <citation type="submission" date="2019-08" db="EMBL/GenBank/DDBJ databases">
        <title>Genome of Psychroserpens burtonensis ACAM 167.</title>
        <authorList>
            <person name="Bowman J.P."/>
        </authorList>
    </citation>
    <scope>NUCLEOTIDE SEQUENCE [LARGE SCALE GENOMIC DNA]</scope>
    <source>
        <strain evidence="8 9">ACAM 167</strain>
    </source>
</reference>
<dbReference type="RefSeq" id="WP_147231014.1">
    <property type="nucleotide sequence ID" value="NZ_VOSB01000003.1"/>
</dbReference>
<dbReference type="InterPro" id="IPR007627">
    <property type="entry name" value="RNA_pol_sigma70_r2"/>
</dbReference>
<evidence type="ECO:0000256" key="5">
    <source>
        <dbReference type="ARBA" id="ARBA00023163"/>
    </source>
</evidence>
<evidence type="ECO:0000256" key="2">
    <source>
        <dbReference type="ARBA" id="ARBA00023015"/>
    </source>
</evidence>
<keyword evidence="2" id="KW-0805">Transcription regulation</keyword>
<protein>
    <submittedName>
        <fullName evidence="8">RNA polymerase sigma factor</fullName>
    </submittedName>
</protein>
<keyword evidence="4" id="KW-0238">DNA-binding</keyword>
<keyword evidence="3" id="KW-0731">Sigma factor</keyword>
<sequence length="180" mass="20972">MQKEDDILVLEFQLGNKKVLASLVEKWHIIFCKKAYWLVKDADVAKDIAQESWQVIIEKIETLNDVSSFGSWASRIVYSKSLDHLRTRSKERLRVSKIDKQQIGIVETYKENTALKEVLLKAVKQLPDQQQVVVRLFYTESYSLKEISETLSISVGTAKSRLYNAREKLKLILKDYNYEN</sequence>
<dbReference type="Gene3D" id="1.10.10.10">
    <property type="entry name" value="Winged helix-like DNA-binding domain superfamily/Winged helix DNA-binding domain"/>
    <property type="match status" value="1"/>
</dbReference>
<dbReference type="InterPro" id="IPR039425">
    <property type="entry name" value="RNA_pol_sigma-70-like"/>
</dbReference>
<dbReference type="InterPro" id="IPR013324">
    <property type="entry name" value="RNA_pol_sigma_r3/r4-like"/>
</dbReference>
<dbReference type="SUPFAM" id="SSF88946">
    <property type="entry name" value="Sigma2 domain of RNA polymerase sigma factors"/>
    <property type="match status" value="1"/>
</dbReference>
<dbReference type="GO" id="GO:0016987">
    <property type="term" value="F:sigma factor activity"/>
    <property type="evidence" value="ECO:0007669"/>
    <property type="project" value="UniProtKB-KW"/>
</dbReference>
<dbReference type="PANTHER" id="PTHR43133:SF8">
    <property type="entry name" value="RNA POLYMERASE SIGMA FACTOR HI_1459-RELATED"/>
    <property type="match status" value="1"/>
</dbReference>
<dbReference type="Proteomes" id="UP000321938">
    <property type="component" value="Unassembled WGS sequence"/>
</dbReference>
<dbReference type="GO" id="GO:0003677">
    <property type="term" value="F:DNA binding"/>
    <property type="evidence" value="ECO:0007669"/>
    <property type="project" value="UniProtKB-KW"/>
</dbReference>
<evidence type="ECO:0000313" key="9">
    <source>
        <dbReference type="Proteomes" id="UP000321938"/>
    </source>
</evidence>
<dbReference type="AlphaFoldDB" id="A0A5C7BBX0"/>
<evidence type="ECO:0000256" key="4">
    <source>
        <dbReference type="ARBA" id="ARBA00023125"/>
    </source>
</evidence>
<gene>
    <name evidence="8" type="ORF">ES692_02335</name>
</gene>
<evidence type="ECO:0000256" key="1">
    <source>
        <dbReference type="ARBA" id="ARBA00010641"/>
    </source>
</evidence>
<dbReference type="EMBL" id="VOSB01000003">
    <property type="protein sequence ID" value="TXE19611.1"/>
    <property type="molecule type" value="Genomic_DNA"/>
</dbReference>
<organism evidence="8 9">
    <name type="scientific">Psychroserpens burtonensis</name>
    <dbReference type="NCBI Taxonomy" id="49278"/>
    <lineage>
        <taxon>Bacteria</taxon>
        <taxon>Pseudomonadati</taxon>
        <taxon>Bacteroidota</taxon>
        <taxon>Flavobacteriia</taxon>
        <taxon>Flavobacteriales</taxon>
        <taxon>Flavobacteriaceae</taxon>
        <taxon>Psychroserpens</taxon>
    </lineage>
</organism>
<dbReference type="GO" id="GO:0006352">
    <property type="term" value="P:DNA-templated transcription initiation"/>
    <property type="evidence" value="ECO:0007669"/>
    <property type="project" value="InterPro"/>
</dbReference>
<keyword evidence="9" id="KW-1185">Reference proteome</keyword>
<dbReference type="Pfam" id="PF04542">
    <property type="entry name" value="Sigma70_r2"/>
    <property type="match status" value="1"/>
</dbReference>
<comment type="similarity">
    <text evidence="1">Belongs to the sigma-70 factor family. ECF subfamily.</text>
</comment>
<dbReference type="InterPro" id="IPR013325">
    <property type="entry name" value="RNA_pol_sigma_r2"/>
</dbReference>
<dbReference type="PANTHER" id="PTHR43133">
    <property type="entry name" value="RNA POLYMERASE ECF-TYPE SIGMA FACTO"/>
    <property type="match status" value="1"/>
</dbReference>
<dbReference type="CDD" id="cd06171">
    <property type="entry name" value="Sigma70_r4"/>
    <property type="match status" value="1"/>
</dbReference>
<feature type="domain" description="RNA polymerase sigma factor 70 region 4 type 2" evidence="7">
    <location>
        <begin position="117"/>
        <end position="169"/>
    </location>
</feature>
<dbReference type="InterPro" id="IPR014284">
    <property type="entry name" value="RNA_pol_sigma-70_dom"/>
</dbReference>
<dbReference type="SUPFAM" id="SSF88659">
    <property type="entry name" value="Sigma3 and sigma4 domains of RNA polymerase sigma factors"/>
    <property type="match status" value="1"/>
</dbReference>
<dbReference type="Gene3D" id="1.10.1740.10">
    <property type="match status" value="1"/>
</dbReference>
<evidence type="ECO:0000313" key="8">
    <source>
        <dbReference type="EMBL" id="TXE19611.1"/>
    </source>
</evidence>
<evidence type="ECO:0000259" key="7">
    <source>
        <dbReference type="Pfam" id="PF08281"/>
    </source>
</evidence>
<dbReference type="OrthoDB" id="9795666at2"/>
<dbReference type="Pfam" id="PF08281">
    <property type="entry name" value="Sigma70_r4_2"/>
    <property type="match status" value="1"/>
</dbReference>
<dbReference type="InterPro" id="IPR013249">
    <property type="entry name" value="RNA_pol_sigma70_r4_t2"/>
</dbReference>
<accession>A0A5C7BBX0</accession>
<dbReference type="STRING" id="1123037.GCA_000425305_00829"/>
<comment type="caution">
    <text evidence="8">The sequence shown here is derived from an EMBL/GenBank/DDBJ whole genome shotgun (WGS) entry which is preliminary data.</text>
</comment>
<evidence type="ECO:0000259" key="6">
    <source>
        <dbReference type="Pfam" id="PF04542"/>
    </source>
</evidence>
<proteinExistence type="inferred from homology"/>
<feature type="domain" description="RNA polymerase sigma-70 region 2" evidence="6">
    <location>
        <begin position="24"/>
        <end position="90"/>
    </location>
</feature>
<dbReference type="InterPro" id="IPR036388">
    <property type="entry name" value="WH-like_DNA-bd_sf"/>
</dbReference>
<keyword evidence="5" id="KW-0804">Transcription</keyword>